<feature type="region of interest" description="Disordered" evidence="5">
    <location>
        <begin position="991"/>
        <end position="1027"/>
    </location>
</feature>
<accession>A0ABR2WXG6</accession>
<organism evidence="7 8">
    <name type="scientific">Basidiobolus ranarum</name>
    <dbReference type="NCBI Taxonomy" id="34480"/>
    <lineage>
        <taxon>Eukaryota</taxon>
        <taxon>Fungi</taxon>
        <taxon>Fungi incertae sedis</taxon>
        <taxon>Zoopagomycota</taxon>
        <taxon>Entomophthoromycotina</taxon>
        <taxon>Basidiobolomycetes</taxon>
        <taxon>Basidiobolales</taxon>
        <taxon>Basidiobolaceae</taxon>
        <taxon>Basidiobolus</taxon>
    </lineage>
</organism>
<name>A0ABR2WXG6_9FUNG</name>
<evidence type="ECO:0000256" key="2">
    <source>
        <dbReference type="ARBA" id="ARBA00022490"/>
    </source>
</evidence>
<keyword evidence="4" id="KW-0175">Coiled coil</keyword>
<feature type="compositionally biased region" description="Low complexity" evidence="5">
    <location>
        <begin position="1013"/>
        <end position="1027"/>
    </location>
</feature>
<dbReference type="Proteomes" id="UP001479436">
    <property type="component" value="Unassembled WGS sequence"/>
</dbReference>
<reference evidence="7 8" key="1">
    <citation type="submission" date="2023-04" db="EMBL/GenBank/DDBJ databases">
        <title>Genome of Basidiobolus ranarum AG-B5.</title>
        <authorList>
            <person name="Stajich J.E."/>
            <person name="Carter-House D."/>
            <person name="Gryganskyi A."/>
        </authorList>
    </citation>
    <scope>NUCLEOTIDE SEQUENCE [LARGE SCALE GENOMIC DNA]</scope>
    <source>
        <strain evidence="7 8">AG-B5</strain>
    </source>
</reference>
<protein>
    <recommendedName>
        <fullName evidence="6">Cep57 centrosome microtubule-binding domain-containing protein</fullName>
    </recommendedName>
</protein>
<keyword evidence="3" id="KW-0206">Cytoskeleton</keyword>
<keyword evidence="8" id="KW-1185">Reference proteome</keyword>
<feature type="region of interest" description="Disordered" evidence="5">
    <location>
        <begin position="935"/>
        <end position="961"/>
    </location>
</feature>
<evidence type="ECO:0000259" key="6">
    <source>
        <dbReference type="Pfam" id="PF06657"/>
    </source>
</evidence>
<dbReference type="Pfam" id="PF06657">
    <property type="entry name" value="Cep57_MT_bd"/>
    <property type="match status" value="1"/>
</dbReference>
<feature type="compositionally biased region" description="Basic and acidic residues" evidence="5">
    <location>
        <begin position="450"/>
        <end position="466"/>
    </location>
</feature>
<dbReference type="PANTHER" id="PTHR19336">
    <property type="entry name" value="UNCHARACTERIZED DUF1167"/>
    <property type="match status" value="1"/>
</dbReference>
<dbReference type="Gene3D" id="1.20.58.90">
    <property type="match status" value="1"/>
</dbReference>
<dbReference type="EMBL" id="JASJQH010000176">
    <property type="protein sequence ID" value="KAK9766227.1"/>
    <property type="molecule type" value="Genomic_DNA"/>
</dbReference>
<feature type="compositionally biased region" description="Low complexity" evidence="5">
    <location>
        <begin position="337"/>
        <end position="354"/>
    </location>
</feature>
<sequence length="1365" mass="153809">MDFDSLKDIKLLLGRQGGDVLADIEREIALLTRPDLTSPSQATVTTVFTDADEQERLRLEAELESDLEKLDISLMTEEQTKGDSSTFRQNFEREIGSLDFGSPGMNASTPRRMNEEHRRGSMNSKGEYRWNFEGSTTKSFPEDTSPERRGNSLSEEKIKLLLEKINHFNFGENPESNNLSVQSNQEQPLLNGARNASSHISDDVTIDLGPELNDLSFSLSHTDTYNLSDKSNSHKNSVVSSEYQRTPVGYVSERVATISREKLTSFEMNTNEEESLRRKIEVLLGVSKEISNPQEASQHSVGRESVDNNGMSRIHEILDEESLGSEPGVNSTRPDESAMSNNMNASGNSSTTNGRSFKSGSSFMKEIERQRELSRNSHKESDDDFNLDDLRELILQDEGALAEKYHSPNSDNGDIPSQLQLDNHRGKAELSFNSVSSKPRIDFGSLLDLDSSHPSDKKSNRSDSKYGFDSNRSNSSHFLNSSSPQEASNAIADNKSNSFSDKHSIYSMDEIDAEFAQDLRGDGPELPANKSEIPENVTNTTGPYLTSSTPNRNNHAQPPQSISVSGFSSYTEQLPSRTMSDPGQSQHQALVLETLQSLQKQVEQLQMEKTNGTREVEQLKSKLEKHRLLLKKYEKSQQRSHRSSIKGMTSSQIHDREMDKKKLQQLMAEKEHLHHLIDQLQSQNEELDRRNELDKNILTQNLVDARDEALEAIRKFEEQLSFKNKEIEMARRAANGRRKEINGDTSIGSEISASKSAVELSDVEHLRSEVQFERRIRKKMDKYGLSRSEALKLIQKIIRDRKLQKELKRQQNKTTSQLSADESRENQLIDNLQELHPKNLSTSSDKLTHISSSKLRRPPSDPFIRSDNNLFRKLYQSSRLGSEGNSALRQLNQSHSKPSLLSDTYRRQELDFFDHMAQRGSDSRTIHQGYVEETPTRYKGKSSFSLLHNNSSLPREPLSKPHFQESDTIQANSSKVPDNFTQDNVDENLKSVKSRTTTQSPKGHEAMVTSTPSSLGVQSQSVKSQQVPTSTLQTNLNGSLKKDVGTQSSVIFSDVVQEPKTKDACVQNSTFFGTLPDPKVEDDHISNTSNNSGTSFANEYEGNTVPIMHHHSPVHEYRMDEALPSPRMYYNTNLTGRENPLDVPIKETQGEQPNSTAHSPMRTPQGSWKVVRNAAPMSIAAQAKRFANNINRGGPVNKKMPFIVGSNTGKSHSITVNLQKMFSALQQHSPTACTVCQEKREPSAHGTTVRRTNYNTRNDTRQDRLEKVIKTLEDEFIHLKIQYQKLVSLYEAIDLVKQPILGEQKTEISQQLNVVIQGMEKKADQIINLRDLRETKVVKKPQPNSTPMNLKILRGSQLIQEILNS</sequence>
<dbReference type="PANTHER" id="PTHR19336:SF9">
    <property type="entry name" value="SPINDLE POLE BODY PROTEIN PPC89"/>
    <property type="match status" value="1"/>
</dbReference>
<feature type="region of interest" description="Disordered" evidence="5">
    <location>
        <begin position="519"/>
        <end position="586"/>
    </location>
</feature>
<evidence type="ECO:0000313" key="7">
    <source>
        <dbReference type="EMBL" id="KAK9766227.1"/>
    </source>
</evidence>
<feature type="region of interest" description="Disordered" evidence="5">
    <location>
        <begin position="633"/>
        <end position="656"/>
    </location>
</feature>
<gene>
    <name evidence="7" type="ORF">K7432_004847</name>
</gene>
<evidence type="ECO:0000313" key="8">
    <source>
        <dbReference type="Proteomes" id="UP001479436"/>
    </source>
</evidence>
<comment type="caution">
    <text evidence="7">The sequence shown here is derived from an EMBL/GenBank/DDBJ whole genome shotgun (WGS) entry which is preliminary data.</text>
</comment>
<feature type="region of interest" description="Disordered" evidence="5">
    <location>
        <begin position="96"/>
        <end position="152"/>
    </location>
</feature>
<feature type="compositionally biased region" description="Low complexity" evidence="5">
    <location>
        <begin position="942"/>
        <end position="953"/>
    </location>
</feature>
<evidence type="ECO:0000256" key="4">
    <source>
        <dbReference type="SAM" id="Coils"/>
    </source>
</evidence>
<proteinExistence type="predicted"/>
<feature type="region of interest" description="Disordered" evidence="5">
    <location>
        <begin position="445"/>
        <end position="498"/>
    </location>
</feature>
<comment type="subcellular location">
    <subcellularLocation>
        <location evidence="1">Cytoplasm</location>
        <location evidence="1">Cytoskeleton</location>
        <location evidence="1">Microtubule organizing center</location>
    </subcellularLocation>
</comment>
<feature type="compositionally biased region" description="Polar residues" evidence="5">
    <location>
        <begin position="839"/>
        <end position="853"/>
    </location>
</feature>
<feature type="compositionally biased region" description="Polar residues" evidence="5">
    <location>
        <begin position="536"/>
        <end position="586"/>
    </location>
</feature>
<feature type="region of interest" description="Disordered" evidence="5">
    <location>
        <begin position="834"/>
        <end position="864"/>
    </location>
</feature>
<evidence type="ECO:0000256" key="3">
    <source>
        <dbReference type="ARBA" id="ARBA00023212"/>
    </source>
</evidence>
<evidence type="ECO:0000256" key="5">
    <source>
        <dbReference type="SAM" id="MobiDB-lite"/>
    </source>
</evidence>
<evidence type="ECO:0000256" key="1">
    <source>
        <dbReference type="ARBA" id="ARBA00004267"/>
    </source>
</evidence>
<feature type="compositionally biased region" description="Low complexity" evidence="5">
    <location>
        <begin position="470"/>
        <end position="483"/>
    </location>
</feature>
<dbReference type="InterPro" id="IPR024957">
    <property type="entry name" value="Cep57_MT-bd_dom"/>
</dbReference>
<keyword evidence="2" id="KW-0963">Cytoplasm</keyword>
<feature type="region of interest" description="Disordered" evidence="5">
    <location>
        <begin position="318"/>
        <end position="359"/>
    </location>
</feature>
<dbReference type="InterPro" id="IPR051756">
    <property type="entry name" value="Centrosomal_MT-associated"/>
</dbReference>
<feature type="domain" description="Cep57 centrosome microtubule-binding" evidence="6">
    <location>
        <begin position="1261"/>
        <end position="1332"/>
    </location>
</feature>
<feature type="coiled-coil region" evidence="4">
    <location>
        <begin position="663"/>
        <end position="733"/>
    </location>
</feature>